<evidence type="ECO:0000313" key="6">
    <source>
        <dbReference type="EMBL" id="ADJ49041.1"/>
    </source>
</evidence>
<feature type="domain" description="HTH tetR-type" evidence="5">
    <location>
        <begin position="9"/>
        <end position="69"/>
    </location>
</feature>
<gene>
    <name evidence="6" type="ordered locus">AMED_7326</name>
</gene>
<evidence type="ECO:0000259" key="5">
    <source>
        <dbReference type="PROSITE" id="PS50977"/>
    </source>
</evidence>
<accession>A0A0H3DEA9</accession>
<dbReference type="InterPro" id="IPR009057">
    <property type="entry name" value="Homeodomain-like_sf"/>
</dbReference>
<evidence type="ECO:0000256" key="1">
    <source>
        <dbReference type="ARBA" id="ARBA00023015"/>
    </source>
</evidence>
<dbReference type="InterPro" id="IPR001647">
    <property type="entry name" value="HTH_TetR"/>
</dbReference>
<dbReference type="eggNOG" id="COG1309">
    <property type="taxonomic scope" value="Bacteria"/>
</dbReference>
<dbReference type="InterPro" id="IPR023772">
    <property type="entry name" value="DNA-bd_HTH_TetR-type_CS"/>
</dbReference>
<dbReference type="Pfam" id="PF00440">
    <property type="entry name" value="TetR_N"/>
    <property type="match status" value="1"/>
</dbReference>
<dbReference type="Gene3D" id="1.10.357.10">
    <property type="entry name" value="Tetracycline Repressor, domain 2"/>
    <property type="match status" value="1"/>
</dbReference>
<dbReference type="HOGENOM" id="CLU_069356_36_0_11"/>
<dbReference type="PANTHER" id="PTHR30055">
    <property type="entry name" value="HTH-TYPE TRANSCRIPTIONAL REGULATOR RUTR"/>
    <property type="match status" value="1"/>
</dbReference>
<keyword evidence="3" id="KW-0804">Transcription</keyword>
<dbReference type="PRINTS" id="PR00455">
    <property type="entry name" value="HTHTETR"/>
</dbReference>
<keyword evidence="2 4" id="KW-0238">DNA-binding</keyword>
<dbReference type="AlphaFoldDB" id="A0A0H3DEA9"/>
<name>A0A0H3DEA9_AMYMU</name>
<dbReference type="OrthoDB" id="3869819at2"/>
<reference evidence="6 7" key="1">
    <citation type="journal article" date="2010" name="Cell Res.">
        <title>Complete genome sequence of the rifamycin SV-producing Amycolatopsis mediterranei U32 revealed its genetic characteristics in phylogeny and metabolism.</title>
        <authorList>
            <person name="Zhao W."/>
            <person name="Zhong Y."/>
            <person name="Yuan H."/>
            <person name="Wang J."/>
            <person name="Zheng H."/>
            <person name="Wang Y."/>
            <person name="Cen X."/>
            <person name="Xu F."/>
            <person name="Bai J."/>
            <person name="Han X."/>
            <person name="Lu G."/>
            <person name="Zhu Y."/>
            <person name="Shao Z."/>
            <person name="Yan H."/>
            <person name="Li C."/>
            <person name="Peng N."/>
            <person name="Zhang Z."/>
            <person name="Zhang Y."/>
            <person name="Lin W."/>
            <person name="Fan Y."/>
            <person name="Qin Z."/>
            <person name="Hu Y."/>
            <person name="Zhu B."/>
            <person name="Wang S."/>
            <person name="Ding X."/>
            <person name="Zhao G.P."/>
        </authorList>
    </citation>
    <scope>NUCLEOTIDE SEQUENCE [LARGE SCALE GENOMIC DNA]</scope>
    <source>
        <strain evidence="7">U-32</strain>
    </source>
</reference>
<evidence type="ECO:0000256" key="4">
    <source>
        <dbReference type="PROSITE-ProRule" id="PRU00335"/>
    </source>
</evidence>
<sequence length="198" mass="20889">MPAKQLRGAAARKAVLDAAGAAFLADGFRGASIESIAAAAGVSRPTVYAHFADKEEVFRTIVAALHDDQLSAMRTAAEREGPIAEKLYDVLLARFAPFVALTSSSEHGGELLDENSRVCGDIATAARRHSAKLVEQVLEDASRQGELDLDRAGLTAAQAAGVVFDAALGAKENATVTPGAYRRKLRRLVNVLLHGLAR</sequence>
<evidence type="ECO:0000313" key="7">
    <source>
        <dbReference type="Proteomes" id="UP000000328"/>
    </source>
</evidence>
<dbReference type="FunFam" id="1.10.10.60:FF:000141">
    <property type="entry name" value="TetR family transcriptional regulator"/>
    <property type="match status" value="1"/>
</dbReference>
<dbReference type="PROSITE" id="PS50977">
    <property type="entry name" value="HTH_TETR_2"/>
    <property type="match status" value="1"/>
</dbReference>
<evidence type="ECO:0000256" key="2">
    <source>
        <dbReference type="ARBA" id="ARBA00023125"/>
    </source>
</evidence>
<dbReference type="Proteomes" id="UP000000328">
    <property type="component" value="Chromosome"/>
</dbReference>
<dbReference type="PANTHER" id="PTHR30055:SF234">
    <property type="entry name" value="HTH-TYPE TRANSCRIPTIONAL REGULATOR BETI"/>
    <property type="match status" value="1"/>
</dbReference>
<protein>
    <submittedName>
        <fullName evidence="6">TetR family transcriptional regulator</fullName>
    </submittedName>
</protein>
<evidence type="ECO:0000256" key="3">
    <source>
        <dbReference type="ARBA" id="ARBA00023163"/>
    </source>
</evidence>
<dbReference type="InterPro" id="IPR050109">
    <property type="entry name" value="HTH-type_TetR-like_transc_reg"/>
</dbReference>
<feature type="DNA-binding region" description="H-T-H motif" evidence="4">
    <location>
        <begin position="32"/>
        <end position="51"/>
    </location>
</feature>
<dbReference type="GO" id="GO:0003700">
    <property type="term" value="F:DNA-binding transcription factor activity"/>
    <property type="evidence" value="ECO:0007669"/>
    <property type="project" value="TreeGrafter"/>
</dbReference>
<organism evidence="6 7">
    <name type="scientific">Amycolatopsis mediterranei (strain U-32)</name>
    <dbReference type="NCBI Taxonomy" id="749927"/>
    <lineage>
        <taxon>Bacteria</taxon>
        <taxon>Bacillati</taxon>
        <taxon>Actinomycetota</taxon>
        <taxon>Actinomycetes</taxon>
        <taxon>Pseudonocardiales</taxon>
        <taxon>Pseudonocardiaceae</taxon>
        <taxon>Amycolatopsis</taxon>
    </lineage>
</organism>
<dbReference type="SUPFAM" id="SSF46689">
    <property type="entry name" value="Homeodomain-like"/>
    <property type="match status" value="1"/>
</dbReference>
<dbReference type="PROSITE" id="PS01081">
    <property type="entry name" value="HTH_TETR_1"/>
    <property type="match status" value="1"/>
</dbReference>
<dbReference type="EMBL" id="CP002000">
    <property type="protein sequence ID" value="ADJ49041.1"/>
    <property type="molecule type" value="Genomic_DNA"/>
</dbReference>
<dbReference type="GO" id="GO:0000976">
    <property type="term" value="F:transcription cis-regulatory region binding"/>
    <property type="evidence" value="ECO:0007669"/>
    <property type="project" value="TreeGrafter"/>
</dbReference>
<keyword evidence="1" id="KW-0805">Transcription regulation</keyword>
<dbReference type="KEGG" id="amd:AMED_7326"/>
<dbReference type="GO" id="GO:0045892">
    <property type="term" value="P:negative regulation of DNA-templated transcription"/>
    <property type="evidence" value="ECO:0007669"/>
    <property type="project" value="UniProtKB-ARBA"/>
</dbReference>
<proteinExistence type="predicted"/>
<dbReference type="PATRIC" id="fig|749927.5.peg.7619"/>